<evidence type="ECO:0000256" key="1">
    <source>
        <dbReference type="SAM" id="MobiDB-lite"/>
    </source>
</evidence>
<organism evidence="2 3">
    <name type="scientific">Dorcoceras hygrometricum</name>
    <dbReference type="NCBI Taxonomy" id="472368"/>
    <lineage>
        <taxon>Eukaryota</taxon>
        <taxon>Viridiplantae</taxon>
        <taxon>Streptophyta</taxon>
        <taxon>Embryophyta</taxon>
        <taxon>Tracheophyta</taxon>
        <taxon>Spermatophyta</taxon>
        <taxon>Magnoliopsida</taxon>
        <taxon>eudicotyledons</taxon>
        <taxon>Gunneridae</taxon>
        <taxon>Pentapetalae</taxon>
        <taxon>asterids</taxon>
        <taxon>lamiids</taxon>
        <taxon>Lamiales</taxon>
        <taxon>Gesneriaceae</taxon>
        <taxon>Didymocarpoideae</taxon>
        <taxon>Trichosporeae</taxon>
        <taxon>Loxocarpinae</taxon>
        <taxon>Dorcoceras</taxon>
    </lineage>
</organism>
<sequence>MMCDHPRATSAAFARLGTASRDDKRAGSSPACDNHRRKQPQCKMTVLPLNSGKPRTCVTLNGSGIQLAVGPQPLWLRNHNSGPAQRIMITATVILDKLKPHHCISPDKAAQLAHSKQFPSVQLSHVVQLSRTFRSRTSAQIVLTNPDQLSCANSSRALIQIRRNNDQLSPKLTTTNNFHSKLIPRPTHVRSENQEKYRPIVCHHQLAPKLIVPTITAQLSKSAPSAQRTQNISKLNTAYTHTRISQSCSPQSYCPKTARGRNSDQHNEAVQLRTVPLRLDRT</sequence>
<protein>
    <submittedName>
        <fullName evidence="2">Uncharacterized protein</fullName>
    </submittedName>
</protein>
<keyword evidence="3" id="KW-1185">Reference proteome</keyword>
<evidence type="ECO:0000313" key="2">
    <source>
        <dbReference type="EMBL" id="KZV17939.1"/>
    </source>
</evidence>
<reference evidence="2 3" key="1">
    <citation type="journal article" date="2015" name="Proc. Natl. Acad. Sci. U.S.A.">
        <title>The resurrection genome of Boea hygrometrica: A blueprint for survival of dehydration.</title>
        <authorList>
            <person name="Xiao L."/>
            <person name="Yang G."/>
            <person name="Zhang L."/>
            <person name="Yang X."/>
            <person name="Zhao S."/>
            <person name="Ji Z."/>
            <person name="Zhou Q."/>
            <person name="Hu M."/>
            <person name="Wang Y."/>
            <person name="Chen M."/>
            <person name="Xu Y."/>
            <person name="Jin H."/>
            <person name="Xiao X."/>
            <person name="Hu G."/>
            <person name="Bao F."/>
            <person name="Hu Y."/>
            <person name="Wan P."/>
            <person name="Li L."/>
            <person name="Deng X."/>
            <person name="Kuang T."/>
            <person name="Xiang C."/>
            <person name="Zhu J.K."/>
            <person name="Oliver M.J."/>
            <person name="He Y."/>
        </authorList>
    </citation>
    <scope>NUCLEOTIDE SEQUENCE [LARGE SCALE GENOMIC DNA]</scope>
    <source>
        <strain evidence="3">cv. XS01</strain>
    </source>
</reference>
<feature type="region of interest" description="Disordered" evidence="1">
    <location>
        <begin position="14"/>
        <end position="38"/>
    </location>
</feature>
<name>A0A2Z7AFQ8_9LAMI</name>
<dbReference type="Proteomes" id="UP000250235">
    <property type="component" value="Unassembled WGS sequence"/>
</dbReference>
<gene>
    <name evidence="2" type="ORF">F511_39866</name>
</gene>
<proteinExistence type="predicted"/>
<dbReference type="EMBL" id="KV017644">
    <property type="protein sequence ID" value="KZV17939.1"/>
    <property type="molecule type" value="Genomic_DNA"/>
</dbReference>
<accession>A0A2Z7AFQ8</accession>
<dbReference type="AlphaFoldDB" id="A0A2Z7AFQ8"/>
<evidence type="ECO:0000313" key="3">
    <source>
        <dbReference type="Proteomes" id="UP000250235"/>
    </source>
</evidence>